<keyword evidence="4" id="KW-1133">Transmembrane helix</keyword>
<reference evidence="6 7" key="1">
    <citation type="submission" date="2018-07" db="EMBL/GenBank/DDBJ databases">
        <title>The complete nuclear genome of the prasinophyte Chloropicon primus (CCMP1205).</title>
        <authorList>
            <person name="Pombert J.-F."/>
            <person name="Otis C."/>
            <person name="Turmel M."/>
            <person name="Lemieux C."/>
        </authorList>
    </citation>
    <scope>NUCLEOTIDE SEQUENCE [LARGE SCALE GENOMIC DNA]</scope>
    <source>
        <strain evidence="6 7">CCMP1205</strain>
    </source>
</reference>
<dbReference type="PANTHER" id="PTHR11062">
    <property type="entry name" value="EXOSTOSIN HEPARAN SULFATE GLYCOSYLTRANSFERASE -RELATED"/>
    <property type="match status" value="1"/>
</dbReference>
<dbReference type="Proteomes" id="UP000316726">
    <property type="component" value="Chromosome 11"/>
</dbReference>
<protein>
    <submittedName>
        <fullName evidence="6">Exostosin-like glycosyltransferase</fullName>
    </submittedName>
</protein>
<comment type="subcellular location">
    <subcellularLocation>
        <location evidence="1">Golgi apparatus membrane</location>
        <topology evidence="1">Single-pass type II membrane protein</topology>
    </subcellularLocation>
</comment>
<gene>
    <name evidence="6" type="ORF">A3770_11p63040</name>
</gene>
<accession>A0A5B8MTZ4</accession>
<feature type="domain" description="Exostosin GT47" evidence="5">
    <location>
        <begin position="169"/>
        <end position="468"/>
    </location>
</feature>
<dbReference type="InterPro" id="IPR004263">
    <property type="entry name" value="Exostosin"/>
</dbReference>
<keyword evidence="4" id="KW-0812">Transmembrane</keyword>
<proteinExistence type="inferred from homology"/>
<evidence type="ECO:0000256" key="4">
    <source>
        <dbReference type="SAM" id="Phobius"/>
    </source>
</evidence>
<sequence>MAPTPKRKGSYFGRFGANRRFLLPISIPHDVASTKKLFFSKRPMASALTVLVAVVLLITWIVSLLPYRDPVMRLEKERSKVLRTLRGVNAEYHRVKAMEQEAMERKAFLLKDLDKYESDLILAQNDEDVDAVVGSLGKGREKGKSKMRACSGASCRRHLERVSDDLRAPRIFVYDLPRRFNKELSKKYKRCITDQYGTEVLFHEELIKNKNIYRTTEPERADFFLVPVYGECFLWQYEMLKKQGHDKSFDLTNQLYLDALNIIKQYPYWDRSGGRDHIFVFPGARGPTIFKEWEDHIKGSIFLTPEGDRKAAYFNTWKDIVIPGLEWDQMFVDPENRKELENDFNTPKKYLAFFRGTINHRDGWAYSRGLRPRLQKLLANESDVIYDTKHSTCDRKCYRREMSQSKFCLNPLGWTPWTLRFYQALMVRCIPVMIADDIEFPYENEIDYSEISLKIRENDVDNIVKILRGFSEEERRKKLEAIDKVWMMFTYQRPSQPGDAFHTVMKELARKKLIFKNSANRTWT</sequence>
<organism evidence="6 7">
    <name type="scientific">Chloropicon primus</name>
    <dbReference type="NCBI Taxonomy" id="1764295"/>
    <lineage>
        <taxon>Eukaryota</taxon>
        <taxon>Viridiplantae</taxon>
        <taxon>Chlorophyta</taxon>
        <taxon>Chloropicophyceae</taxon>
        <taxon>Chloropicales</taxon>
        <taxon>Chloropicaceae</taxon>
        <taxon>Chloropicon</taxon>
    </lineage>
</organism>
<evidence type="ECO:0000313" key="6">
    <source>
        <dbReference type="EMBL" id="QDZ23786.1"/>
    </source>
</evidence>
<dbReference type="GO" id="GO:0000139">
    <property type="term" value="C:Golgi membrane"/>
    <property type="evidence" value="ECO:0007669"/>
    <property type="project" value="UniProtKB-SubCell"/>
</dbReference>
<name>A0A5B8MTZ4_9CHLO</name>
<evidence type="ECO:0000313" key="7">
    <source>
        <dbReference type="Proteomes" id="UP000316726"/>
    </source>
</evidence>
<dbReference type="EMBL" id="CP031044">
    <property type="protein sequence ID" value="QDZ23786.1"/>
    <property type="molecule type" value="Genomic_DNA"/>
</dbReference>
<dbReference type="OrthoDB" id="522761at2759"/>
<keyword evidence="3" id="KW-0333">Golgi apparatus</keyword>
<keyword evidence="6" id="KW-0808">Transferase</keyword>
<feature type="transmembrane region" description="Helical" evidence="4">
    <location>
        <begin position="45"/>
        <end position="67"/>
    </location>
</feature>
<evidence type="ECO:0000259" key="5">
    <source>
        <dbReference type="Pfam" id="PF03016"/>
    </source>
</evidence>
<dbReference type="AlphaFoldDB" id="A0A5B8MTZ4"/>
<evidence type="ECO:0000256" key="1">
    <source>
        <dbReference type="ARBA" id="ARBA00004323"/>
    </source>
</evidence>
<dbReference type="PANTHER" id="PTHR11062:SF281">
    <property type="entry name" value="EXOSTOSIN-LIKE 2"/>
    <property type="match status" value="1"/>
</dbReference>
<keyword evidence="7" id="KW-1185">Reference proteome</keyword>
<evidence type="ECO:0000256" key="2">
    <source>
        <dbReference type="ARBA" id="ARBA00010271"/>
    </source>
</evidence>
<comment type="similarity">
    <text evidence="2">Belongs to the glycosyltransferase 47 family.</text>
</comment>
<dbReference type="GO" id="GO:0016757">
    <property type="term" value="F:glycosyltransferase activity"/>
    <property type="evidence" value="ECO:0007669"/>
    <property type="project" value="InterPro"/>
</dbReference>
<evidence type="ECO:0000256" key="3">
    <source>
        <dbReference type="ARBA" id="ARBA00023034"/>
    </source>
</evidence>
<keyword evidence="4" id="KW-0472">Membrane</keyword>
<dbReference type="Pfam" id="PF03016">
    <property type="entry name" value="Exostosin_GT47"/>
    <property type="match status" value="1"/>
</dbReference>
<dbReference type="InterPro" id="IPR040911">
    <property type="entry name" value="Exostosin_GT47"/>
</dbReference>